<proteinExistence type="predicted"/>
<gene>
    <name evidence="2" type="ORF">DW789_03490</name>
</gene>
<dbReference type="PANTHER" id="PTHR22916">
    <property type="entry name" value="GLYCOSYLTRANSFERASE"/>
    <property type="match status" value="1"/>
</dbReference>
<organism evidence="2 3">
    <name type="scientific">Phocaeicola plebeius</name>
    <dbReference type="NCBI Taxonomy" id="310297"/>
    <lineage>
        <taxon>Bacteria</taxon>
        <taxon>Pseudomonadati</taxon>
        <taxon>Bacteroidota</taxon>
        <taxon>Bacteroidia</taxon>
        <taxon>Bacteroidales</taxon>
        <taxon>Bacteroidaceae</taxon>
        <taxon>Phocaeicola</taxon>
    </lineage>
</organism>
<dbReference type="AlphaFoldDB" id="A0A414G0P7"/>
<dbReference type="PANTHER" id="PTHR22916:SF3">
    <property type="entry name" value="UDP-GLCNAC:BETAGAL BETA-1,3-N-ACETYLGLUCOSAMINYLTRANSFERASE-LIKE PROTEIN 1"/>
    <property type="match status" value="1"/>
</dbReference>
<dbReference type="EMBL" id="QSJG01000004">
    <property type="protein sequence ID" value="RHD57778.1"/>
    <property type="molecule type" value="Genomic_DNA"/>
</dbReference>
<protein>
    <submittedName>
        <fullName evidence="2">Glycosyltransferase family 2 protein</fullName>
    </submittedName>
</protein>
<dbReference type="CDD" id="cd00761">
    <property type="entry name" value="Glyco_tranf_GTA_type"/>
    <property type="match status" value="1"/>
</dbReference>
<dbReference type="InterPro" id="IPR029044">
    <property type="entry name" value="Nucleotide-diphossugar_trans"/>
</dbReference>
<sequence>MKSNDITVIVPCYNHEKYVLQCLKSIKEQTYKNFQWIVVDDGSKDNSVQILKEHQNEFGYTLICQANKGLAQTLTDIIKNYATGKYISICASDDYWVPNKLEIQYNFLEKNPQYAMCYGKTYDIDTKSNILGVSDSSKYKSGYIFNEIITQEFHPPVNYMYRKETLKEFNFFPANIIAEDFYMNCLIAQKYPIGFINEILSYYRIAELSSKRDPMKLLKCHENTINIFQNTEIYNYAIQLQYLRNFRILSLYKKYKIASLKCGIKCISLFFKKDFTISIYHLIFRWIKC</sequence>
<keyword evidence="2" id="KW-0808">Transferase</keyword>
<name>A0A414G0P7_9BACT</name>
<comment type="caution">
    <text evidence="2">The sequence shown here is derived from an EMBL/GenBank/DDBJ whole genome shotgun (WGS) entry which is preliminary data.</text>
</comment>
<evidence type="ECO:0000259" key="1">
    <source>
        <dbReference type="Pfam" id="PF00535"/>
    </source>
</evidence>
<dbReference type="GO" id="GO:0016758">
    <property type="term" value="F:hexosyltransferase activity"/>
    <property type="evidence" value="ECO:0007669"/>
    <property type="project" value="UniProtKB-ARBA"/>
</dbReference>
<accession>A0A414G0P7</accession>
<reference evidence="2 3" key="1">
    <citation type="submission" date="2018-08" db="EMBL/GenBank/DDBJ databases">
        <title>A genome reference for cultivated species of the human gut microbiota.</title>
        <authorList>
            <person name="Zou Y."/>
            <person name="Xue W."/>
            <person name="Luo G."/>
        </authorList>
    </citation>
    <scope>NUCLEOTIDE SEQUENCE [LARGE SCALE GENOMIC DNA]</scope>
    <source>
        <strain evidence="2 3">AM31-10</strain>
    </source>
</reference>
<dbReference type="Gene3D" id="3.90.550.10">
    <property type="entry name" value="Spore Coat Polysaccharide Biosynthesis Protein SpsA, Chain A"/>
    <property type="match status" value="1"/>
</dbReference>
<dbReference type="SUPFAM" id="SSF53448">
    <property type="entry name" value="Nucleotide-diphospho-sugar transferases"/>
    <property type="match status" value="1"/>
</dbReference>
<dbReference type="InterPro" id="IPR001173">
    <property type="entry name" value="Glyco_trans_2-like"/>
</dbReference>
<feature type="domain" description="Glycosyltransferase 2-like" evidence="1">
    <location>
        <begin position="7"/>
        <end position="167"/>
    </location>
</feature>
<evidence type="ECO:0000313" key="2">
    <source>
        <dbReference type="EMBL" id="RHD57778.1"/>
    </source>
</evidence>
<dbReference type="Proteomes" id="UP000284361">
    <property type="component" value="Unassembled WGS sequence"/>
</dbReference>
<dbReference type="Pfam" id="PF00535">
    <property type="entry name" value="Glycos_transf_2"/>
    <property type="match status" value="1"/>
</dbReference>
<dbReference type="RefSeq" id="WP_118163575.1">
    <property type="nucleotide sequence ID" value="NZ_JAQEYB010000002.1"/>
</dbReference>
<evidence type="ECO:0000313" key="3">
    <source>
        <dbReference type="Proteomes" id="UP000284361"/>
    </source>
</evidence>